<gene>
    <name evidence="3" type="ORF">D7193_19545</name>
</gene>
<dbReference type="GO" id="GO:0003677">
    <property type="term" value="F:DNA binding"/>
    <property type="evidence" value="ECO:0007669"/>
    <property type="project" value="InterPro"/>
</dbReference>
<comment type="caution">
    <text evidence="3">The sequence shown here is derived from an EMBL/GenBank/DDBJ whole genome shotgun (WGS) entry which is preliminary data.</text>
</comment>
<dbReference type="InterPro" id="IPR003346">
    <property type="entry name" value="Transposase_20"/>
</dbReference>
<feature type="region of interest" description="Disordered" evidence="1">
    <location>
        <begin position="77"/>
        <end position="109"/>
    </location>
</feature>
<feature type="compositionally biased region" description="Polar residues" evidence="1">
    <location>
        <begin position="99"/>
        <end position="109"/>
    </location>
</feature>
<proteinExistence type="predicted"/>
<evidence type="ECO:0000256" key="1">
    <source>
        <dbReference type="SAM" id="MobiDB-lite"/>
    </source>
</evidence>
<dbReference type="Proteomes" id="UP000279968">
    <property type="component" value="Unassembled WGS sequence"/>
</dbReference>
<evidence type="ECO:0000259" key="2">
    <source>
        <dbReference type="Pfam" id="PF02371"/>
    </source>
</evidence>
<dbReference type="EMBL" id="RBAN01000003">
    <property type="protein sequence ID" value="RKN54214.1"/>
    <property type="molecule type" value="Genomic_DNA"/>
</dbReference>
<evidence type="ECO:0000313" key="4">
    <source>
        <dbReference type="Proteomes" id="UP000279968"/>
    </source>
</evidence>
<evidence type="ECO:0000313" key="3">
    <source>
        <dbReference type="EMBL" id="RKN54214.1"/>
    </source>
</evidence>
<dbReference type="AlphaFoldDB" id="A0A3B0A1K3"/>
<accession>A0A3B0A1K3</accession>
<feature type="domain" description="Transposase IS116/IS110/IS902 C-terminal" evidence="2">
    <location>
        <begin position="1"/>
        <end position="45"/>
    </location>
</feature>
<protein>
    <recommendedName>
        <fullName evidence="2">Transposase IS116/IS110/IS902 C-terminal domain-containing protein</fullName>
    </recommendedName>
</protein>
<dbReference type="GO" id="GO:0006313">
    <property type="term" value="P:DNA transposition"/>
    <property type="evidence" value="ECO:0007669"/>
    <property type="project" value="InterPro"/>
</dbReference>
<dbReference type="Pfam" id="PF02371">
    <property type="entry name" value="Transposase_20"/>
    <property type="match status" value="1"/>
</dbReference>
<name>A0A3B0A1K3_9ACTN</name>
<reference evidence="3 4" key="1">
    <citation type="journal article" date="2015" name="Int. J. Syst. Evol. Microbiol.">
        <title>Micromonospora costi sp. nov., isolated from a leaf of Costus speciosus.</title>
        <authorList>
            <person name="Thawai C."/>
        </authorList>
    </citation>
    <scope>NUCLEOTIDE SEQUENCE [LARGE SCALE GENOMIC DNA]</scope>
    <source>
        <strain evidence="3 4">CS1-12</strain>
    </source>
</reference>
<keyword evidence="4" id="KW-1185">Reference proteome</keyword>
<dbReference type="GO" id="GO:0004803">
    <property type="term" value="F:transposase activity"/>
    <property type="evidence" value="ECO:0007669"/>
    <property type="project" value="InterPro"/>
</dbReference>
<feature type="compositionally biased region" description="Basic residues" evidence="1">
    <location>
        <begin position="83"/>
        <end position="95"/>
    </location>
</feature>
<sequence length="109" mass="12433">MAPVARDSGKRVANLRRPQRYNRWLRHVFYMSSLSTLRMNRPNRRSAMVLGVWQLRHGNDHDDRPLIARVGLGGGNPYPIRRPALRRRSGGRRCVLHSTPRQSSLPGGG</sequence>
<organism evidence="3 4">
    <name type="scientific">Micromonospora costi</name>
    <dbReference type="NCBI Taxonomy" id="1530042"/>
    <lineage>
        <taxon>Bacteria</taxon>
        <taxon>Bacillati</taxon>
        <taxon>Actinomycetota</taxon>
        <taxon>Actinomycetes</taxon>
        <taxon>Micromonosporales</taxon>
        <taxon>Micromonosporaceae</taxon>
        <taxon>Micromonospora</taxon>
    </lineage>
</organism>